<name>A0A1D5TI48_WHEAT</name>
<reference evidence="1" key="2">
    <citation type="submission" date="2018-10" db="UniProtKB">
        <authorList>
            <consortium name="EnsemblPlants"/>
        </authorList>
    </citation>
    <scope>IDENTIFICATION</scope>
</reference>
<dbReference type="EnsemblPlants" id="TraesCSU02G136700.1">
    <property type="protein sequence ID" value="TraesCSU02G136700.1.cds1"/>
    <property type="gene ID" value="TraesCSU02G136700"/>
</dbReference>
<dbReference type="Gramene" id="TraesCS2A03G1372300.1">
    <property type="protein sequence ID" value="TraesCS2A03G1372300.1.CDS1"/>
    <property type="gene ID" value="TraesCS2A03G1372300"/>
</dbReference>
<sequence length="270" mass="29483">MEATMAAVVVARYTDEDIRSLVHDHIVDPQVEADLTSMQSEVRRALQERAEFPSIAQLDWVDYIEQTAVKLAREMEEDGGDLWHGADVFATRPGEEGLVSELRSQAAWCDQRRAQADALTADARGLRDRYLRTAAGITVEHKDGSELLRAATSEFRHHVAKEMDGGGVPETDAARAEAIEAAARAGQGVGARFTKMLVGLAERLGQRALDCGAGDEALKEALMRRAAEVEELCTDPEALVTRMLASSSWRLWRALNAQATPQGSMNATPL</sequence>
<dbReference type="Gramene" id="TraesRN2A0101381300.1">
    <property type="protein sequence ID" value="TraesRN2A0101381300.1"/>
    <property type="gene ID" value="TraesRN2A0101381300"/>
</dbReference>
<dbReference type="Gramene" id="TraesLDM2A03G00821410.1">
    <property type="protein sequence ID" value="TraesLDM2A03G00821410.1.CDS1"/>
    <property type="gene ID" value="TraesLDM2A03G00821410"/>
</dbReference>
<dbReference type="Gramene" id="TraesWEE_scaffold_347811_01G000100.1">
    <property type="protein sequence ID" value="TraesWEE_scaffold_347811_01G000100.1"/>
    <property type="gene ID" value="TraesWEE_scaffold_347811_01G000100"/>
</dbReference>
<accession>A0A1D5TI48</accession>
<dbReference type="Gramene" id="TraesMAC2B03G01077280.1">
    <property type="protein sequence ID" value="TraesMAC2B03G01077280.1.CDS1"/>
    <property type="gene ID" value="TraesMAC2B03G01077280"/>
</dbReference>
<dbReference type="EnsemblPlants" id="TraesCSU02G207800.1">
    <property type="protein sequence ID" value="TraesCSU02G207800.1.cds1"/>
    <property type="gene ID" value="TraesCSU02G207800"/>
</dbReference>
<dbReference type="Gramene" id="TraesMAC2B03G01077270.1">
    <property type="protein sequence ID" value="TraesMAC2B03G01077270.1.CDS1"/>
    <property type="gene ID" value="TraesMAC2B03G01077270"/>
</dbReference>
<dbReference type="Gramene" id="TraesLAC2B03G01029860.1">
    <property type="protein sequence ID" value="TraesLAC2B03G01029860.1.CDS1"/>
    <property type="gene ID" value="TraesLAC2B03G01029860"/>
</dbReference>
<dbReference type="Proteomes" id="UP000019116">
    <property type="component" value="Chromosome Un"/>
</dbReference>
<reference evidence="1" key="1">
    <citation type="submission" date="2018-08" db="EMBL/GenBank/DDBJ databases">
        <authorList>
            <person name="Rossello M."/>
        </authorList>
    </citation>
    <scope>NUCLEOTIDE SEQUENCE [LARGE SCALE GENOMIC DNA]</scope>
    <source>
        <strain evidence="1">cv. Chinese Spring</strain>
    </source>
</reference>
<dbReference type="AlphaFoldDB" id="A0A1D5TI48"/>
<dbReference type="Gramene" id="TraesSTA2D03G01287340.1">
    <property type="protein sequence ID" value="TraesSTA2D03G01287340.1.CDS1"/>
    <property type="gene ID" value="TraesSTA2D03G01287340"/>
</dbReference>
<proteinExistence type="predicted"/>
<evidence type="ECO:0000313" key="1">
    <source>
        <dbReference type="EnsemblPlants" id="TraesCSU02G136700.1.cds1"/>
    </source>
</evidence>
<dbReference type="Gramene" id="TraesCSU02G136700.1">
    <property type="protein sequence ID" value="TraesCSU02G136700.1.cds1"/>
    <property type="gene ID" value="TraesCSU02G136700"/>
</dbReference>
<dbReference type="OMA" id="EEMCADP"/>
<dbReference type="Gramene" id="TraesCAD_scaffold_049822_01G000400.1">
    <property type="protein sequence ID" value="TraesCAD_scaffold_049822_01G000400.1"/>
    <property type="gene ID" value="TraesCAD_scaffold_049822_01G000400"/>
</dbReference>
<organism evidence="1">
    <name type="scientific">Triticum aestivum</name>
    <name type="common">Wheat</name>
    <dbReference type="NCBI Taxonomy" id="4565"/>
    <lineage>
        <taxon>Eukaryota</taxon>
        <taxon>Viridiplantae</taxon>
        <taxon>Streptophyta</taxon>
        <taxon>Embryophyta</taxon>
        <taxon>Tracheophyta</taxon>
        <taxon>Spermatophyta</taxon>
        <taxon>Magnoliopsida</taxon>
        <taxon>Liliopsida</taxon>
        <taxon>Poales</taxon>
        <taxon>Poaceae</taxon>
        <taxon>BOP clade</taxon>
        <taxon>Pooideae</taxon>
        <taxon>Triticodae</taxon>
        <taxon>Triticeae</taxon>
        <taxon>Triticinae</taxon>
        <taxon>Triticum</taxon>
    </lineage>
</organism>
<dbReference type="Gramene" id="TraesJAG2D03G01313860.1">
    <property type="protein sequence ID" value="TraesJAG2D03G01313860.1.CDS1"/>
    <property type="gene ID" value="TraesJAG2D03G01313860"/>
</dbReference>
<dbReference type="Gramene" id="TraesNOR2A03G00827500.1">
    <property type="protein sequence ID" value="TraesNOR2A03G00827500.1.CDS1"/>
    <property type="gene ID" value="TraesNOR2A03G00827500"/>
</dbReference>
<dbReference type="Gramene" id="TraesMAC2B03G01077290.1">
    <property type="protein sequence ID" value="TraesMAC2B03G01077290.1.CDS1"/>
    <property type="gene ID" value="TraesMAC2B03G01077290"/>
</dbReference>
<dbReference type="Gramene" id="TraesNOR2A03G00827490.1">
    <property type="protein sequence ID" value="TraesNOR2A03G00827490.1.CDS1"/>
    <property type="gene ID" value="TraesNOR2A03G00827490"/>
</dbReference>
<dbReference type="Gramene" id="TraesARI2A03G00828360.1">
    <property type="protein sequence ID" value="TraesARI2A03G00828360.1.CDS1"/>
    <property type="gene ID" value="TraesARI2A03G00828360"/>
</dbReference>
<evidence type="ECO:0000313" key="2">
    <source>
        <dbReference type="Proteomes" id="UP000019116"/>
    </source>
</evidence>
<dbReference type="Gramene" id="TraesCSU02G207800.1">
    <property type="protein sequence ID" value="TraesCSU02G207800.1.cds1"/>
    <property type="gene ID" value="TraesCSU02G207800"/>
</dbReference>
<keyword evidence="2" id="KW-1185">Reference proteome</keyword>
<dbReference type="OrthoDB" id="716575at2759"/>
<protein>
    <submittedName>
        <fullName evidence="1">Uncharacterized protein</fullName>
    </submittedName>
</protein>
<dbReference type="Gramene" id="TraesJAG2D03G01313850.1">
    <property type="protein sequence ID" value="TraesJAG2D03G01313850.1.CDS1"/>
    <property type="gene ID" value="TraesJAG2D03G01313850"/>
</dbReference>
<dbReference type="Gramene" id="TraesLAC2B03G01029850.1">
    <property type="protein sequence ID" value="TraesLAC2B03G01029850.1.CDS1"/>
    <property type="gene ID" value="TraesLAC2B03G01029850"/>
</dbReference>